<dbReference type="Pfam" id="PF00612">
    <property type="entry name" value="IQ"/>
    <property type="match status" value="3"/>
</dbReference>
<gene>
    <name evidence="5" type="primary">IQCE</name>
</gene>
<feature type="coiled-coil region" evidence="2">
    <location>
        <begin position="169"/>
        <end position="196"/>
    </location>
</feature>
<feature type="compositionally biased region" description="Low complexity" evidence="3">
    <location>
        <begin position="580"/>
        <end position="603"/>
    </location>
</feature>
<feature type="compositionally biased region" description="Pro residues" evidence="3">
    <location>
        <begin position="493"/>
        <end position="507"/>
    </location>
</feature>
<proteinExistence type="predicted"/>
<evidence type="ECO:0000256" key="2">
    <source>
        <dbReference type="SAM" id="Coils"/>
    </source>
</evidence>
<feature type="compositionally biased region" description="Basic and acidic residues" evidence="3">
    <location>
        <begin position="320"/>
        <end position="330"/>
    </location>
</feature>
<dbReference type="InterPro" id="IPR000048">
    <property type="entry name" value="IQ_motif_EF-hand-BS"/>
</dbReference>
<feature type="region of interest" description="Disordered" evidence="3">
    <location>
        <begin position="626"/>
        <end position="714"/>
    </location>
</feature>
<feature type="region of interest" description="Disordered" evidence="3">
    <location>
        <begin position="575"/>
        <end position="603"/>
    </location>
</feature>
<dbReference type="PANTHER" id="PTHR22590">
    <property type="entry name" value="MYOSIN MOTOR DOMAIN-CONTAINING PROTEIN"/>
    <property type="match status" value="1"/>
</dbReference>
<protein>
    <submittedName>
        <fullName evidence="5">IQ domain-containing protein E isoform X1</fullName>
    </submittedName>
</protein>
<name>A0ABM3VXX6_ERIEU</name>
<feature type="compositionally biased region" description="Basic and acidic residues" evidence="3">
    <location>
        <begin position="473"/>
        <end position="492"/>
    </location>
</feature>
<keyword evidence="4" id="KW-1185">Reference proteome</keyword>
<feature type="compositionally biased region" description="Basic and acidic residues" evidence="3">
    <location>
        <begin position="1"/>
        <end position="14"/>
    </location>
</feature>
<dbReference type="Gene3D" id="1.20.5.190">
    <property type="match status" value="1"/>
</dbReference>
<reference evidence="5" key="1">
    <citation type="submission" date="2025-08" db="UniProtKB">
        <authorList>
            <consortium name="RefSeq"/>
        </authorList>
    </citation>
    <scope>IDENTIFICATION</scope>
</reference>
<keyword evidence="2" id="KW-0175">Coiled coil</keyword>
<feature type="region of interest" description="Disordered" evidence="3">
    <location>
        <begin position="473"/>
        <end position="529"/>
    </location>
</feature>
<organism evidence="4 5">
    <name type="scientific">Erinaceus europaeus</name>
    <name type="common">Western European hedgehog</name>
    <dbReference type="NCBI Taxonomy" id="9365"/>
    <lineage>
        <taxon>Eukaryota</taxon>
        <taxon>Metazoa</taxon>
        <taxon>Chordata</taxon>
        <taxon>Craniata</taxon>
        <taxon>Vertebrata</taxon>
        <taxon>Euteleostomi</taxon>
        <taxon>Mammalia</taxon>
        <taxon>Eutheria</taxon>
        <taxon>Laurasiatheria</taxon>
        <taxon>Eulipotyphla</taxon>
        <taxon>Erinaceidae</taxon>
        <taxon>Erinaceinae</taxon>
        <taxon>Erinaceus</taxon>
    </lineage>
</organism>
<evidence type="ECO:0000256" key="1">
    <source>
        <dbReference type="ARBA" id="ARBA00022737"/>
    </source>
</evidence>
<evidence type="ECO:0000256" key="3">
    <source>
        <dbReference type="SAM" id="MobiDB-lite"/>
    </source>
</evidence>
<feature type="region of interest" description="Disordered" evidence="3">
    <location>
        <begin position="317"/>
        <end position="356"/>
    </location>
</feature>
<keyword evidence="1" id="KW-0677">Repeat</keyword>
<dbReference type="Proteomes" id="UP001652624">
    <property type="component" value="Chromosome 15"/>
</dbReference>
<feature type="compositionally biased region" description="Polar residues" evidence="3">
    <location>
        <begin position="515"/>
        <end position="524"/>
    </location>
</feature>
<feature type="compositionally biased region" description="Pro residues" evidence="3">
    <location>
        <begin position="690"/>
        <end position="699"/>
    </location>
</feature>
<dbReference type="PROSITE" id="PS50096">
    <property type="entry name" value="IQ"/>
    <property type="match status" value="1"/>
</dbReference>
<dbReference type="RefSeq" id="XP_060029192.1">
    <property type="nucleotide sequence ID" value="XM_060173209.1"/>
</dbReference>
<accession>A0ABM3VXX6</accession>
<dbReference type="GeneID" id="103115342"/>
<sequence length="714" mass="77978">MARLTHGLERECRKAGRRLGGPPWTRGQAARPEPRIPQGCPDLQSEDALSASTFDSGSEAVSGLGAAQAHAYSPQRVQGSARRPLPTSLQSPYYSRPRKVASWRSLRSAASVPVASRMSPTPQKLWLAPSKQAGAPPSHVHPAGHVPGTPAYREKEAMYEEILELKKSLHVQKGDMDVLRARLQRLQEENSRKDRQMRQLLEPSHGPEFVRTLVEKWPDAGWVINGLKQRILKLEQQCKDKDSIITKLQSDLKTTSLEEMHVAMEACYEEIRRLQTLLAASETTSRKPPLDKRSGLRRQKVSSALLSLSRDVQELTEENQSLKEDLDRLLSSDPSNKRGTCPATPTGDTAGDKKSHGYVEWSKPRLLRRITELEKRICFLEAPKLHSANHPAHRQPRQAQDDTERLRVAVRTLRGERSTLQTKLLERDLEVRQLLKAKADLQKELQLAVSGEQALREMEAALREEIQVLTGELREHKEAARAEKARSTEVKPEPPPPPCSPSPPSLDPDPDSSREGCSQPASSNSEDRRAMAARILQAAWRGHSHRKHAALLDEAAVVLQAAVRGHLARARLLSHNAGGSRSPSSPAQSSPPSRAPSPQARAQDALGLEEAITCVQSALRAHLTRTGLSFPGTGPTARSSPAPATHPGHCSPPHLEAVSAPSSPRAPSPGDDSHSDDSDEVVIAPAPRSSAPPPEPPAPALSLWVPGLPGSGHS</sequence>
<dbReference type="PANTHER" id="PTHR22590:SF3">
    <property type="entry name" value="IQ DOMAIN-CONTAINING PROTEIN E"/>
    <property type="match status" value="1"/>
</dbReference>
<evidence type="ECO:0000313" key="5">
    <source>
        <dbReference type="RefSeq" id="XP_060029192.1"/>
    </source>
</evidence>
<dbReference type="SMART" id="SM00015">
    <property type="entry name" value="IQ"/>
    <property type="match status" value="3"/>
</dbReference>
<feature type="compositionally biased region" description="Low complexity" evidence="3">
    <location>
        <begin position="659"/>
        <end position="669"/>
    </location>
</feature>
<dbReference type="InterPro" id="IPR052318">
    <property type="entry name" value="CellDiv_DevSignal_Domain"/>
</dbReference>
<feature type="region of interest" description="Disordered" evidence="3">
    <location>
        <begin position="1"/>
        <end position="96"/>
    </location>
</feature>
<evidence type="ECO:0000313" key="4">
    <source>
        <dbReference type="Proteomes" id="UP001652624"/>
    </source>
</evidence>